<keyword evidence="3" id="KW-1185">Reference proteome</keyword>
<dbReference type="GeneID" id="42000800"/>
<dbReference type="AlphaFoldDB" id="A0A366QN63"/>
<evidence type="ECO:0000313" key="2">
    <source>
        <dbReference type="EMBL" id="RBR05330.1"/>
    </source>
</evidence>
<comment type="caution">
    <text evidence="2">The sequence shown here is derived from an EMBL/GenBank/DDBJ whole genome shotgun (WGS) entry which is preliminary data.</text>
</comment>
<organism evidence="2 3">
    <name type="scientific">Fusarium coffeatum</name>
    <dbReference type="NCBI Taxonomy" id="231269"/>
    <lineage>
        <taxon>Eukaryota</taxon>
        <taxon>Fungi</taxon>
        <taxon>Dikarya</taxon>
        <taxon>Ascomycota</taxon>
        <taxon>Pezizomycotina</taxon>
        <taxon>Sordariomycetes</taxon>
        <taxon>Hypocreomycetidae</taxon>
        <taxon>Hypocreales</taxon>
        <taxon>Nectriaceae</taxon>
        <taxon>Fusarium</taxon>
        <taxon>Fusarium incarnatum-equiseti species complex</taxon>
    </lineage>
</organism>
<feature type="region of interest" description="Disordered" evidence="1">
    <location>
        <begin position="1"/>
        <end position="51"/>
    </location>
</feature>
<name>A0A366QN63_9HYPO</name>
<protein>
    <submittedName>
        <fullName evidence="2">Uncharacterized protein</fullName>
    </submittedName>
</protein>
<evidence type="ECO:0000313" key="3">
    <source>
        <dbReference type="Proteomes" id="UP000253153"/>
    </source>
</evidence>
<proteinExistence type="predicted"/>
<gene>
    <name evidence="2" type="ORF">FIESC28_11380</name>
</gene>
<dbReference type="Proteomes" id="UP000253153">
    <property type="component" value="Unassembled WGS sequence"/>
</dbReference>
<dbReference type="EMBL" id="QKXC01000383">
    <property type="protein sequence ID" value="RBR05330.1"/>
    <property type="molecule type" value="Genomic_DNA"/>
</dbReference>
<dbReference type="RefSeq" id="XP_031010438.1">
    <property type="nucleotide sequence ID" value="XM_031165504.1"/>
</dbReference>
<evidence type="ECO:0000256" key="1">
    <source>
        <dbReference type="SAM" id="MobiDB-lite"/>
    </source>
</evidence>
<reference evidence="2 3" key="1">
    <citation type="submission" date="2018-06" db="EMBL/GenBank/DDBJ databases">
        <title>Fusarium incarnatum-equiseti species complex species 28.</title>
        <authorList>
            <person name="Gardiner D.M."/>
        </authorList>
    </citation>
    <scope>NUCLEOTIDE SEQUENCE [LARGE SCALE GENOMIC DNA]</scope>
    <source>
        <strain evidence="2 3">FIESC_28</strain>
    </source>
</reference>
<accession>A0A366QN63</accession>
<sequence>MSDQASSIVARDRPSSGYVDELSHRASPQHVSSLAGVLGPQQDQGHPPASRREADLLNWTVRDDGALAIARSTNALSESKVKPLDLAAWPVLDDRLVHILLPVQLHVESEPAVLEVIADVGWGSHAFDNQGSCTLAPKSAVLVLDGQTLANLKQTSRQKYCDANHKERVFTRTARDVASWEFEPEKYSATGTITVEDLHTSSQIDTGHSNPALPTGNLEGVIAWWGNVLVGCYGT</sequence>